<dbReference type="Gene3D" id="3.30.9.10">
    <property type="entry name" value="D-Amino Acid Oxidase, subunit A, domain 2"/>
    <property type="match status" value="1"/>
</dbReference>
<feature type="domain" description="FAD dependent oxidoreductase" evidence="6">
    <location>
        <begin position="9"/>
        <end position="343"/>
    </location>
</feature>
<keyword evidence="3" id="KW-0560">Oxidoreductase</keyword>
<dbReference type="GO" id="GO:0005737">
    <property type="term" value="C:cytoplasm"/>
    <property type="evidence" value="ECO:0007669"/>
    <property type="project" value="TreeGrafter"/>
</dbReference>
<sequence>MAAQSESFDVAVVGGGPIGLACAWRAEQRGARAVVIDAGEPGAWHVAAGMLAPVSEAEFGEGSLLQLGLESARRYADFCAELEDPGLRSVGTLVVARDRDEAEALDRLAEFRRGLGLPVERLRPSQARKLEPALAPTVRLALEIEGDHSIDPRKLVAALRNKVTVYDHARATGLLVDGQRVTGVITPEGTVRADQVVIAAGVDVAKLDLPAAARVPVRPVKGQVLRLRDRSGPGLVERTIRGEQAYFVPRGDGRYVLGATMEERGWDTTPTAGGVYELLRDLSELVPGVFELEIEELIAGLRPATPDNLPAIGPGALDGLVWATGHFRNGILLTPVTADLVAAVLAGEPLPDWAAPANPQRFAGVAA</sequence>
<evidence type="ECO:0000256" key="1">
    <source>
        <dbReference type="ARBA" id="ARBA00004948"/>
    </source>
</evidence>
<comment type="catalytic activity">
    <reaction evidence="4">
        <text>glycine + O2 + H2O = glyoxylate + H2O2 + NH4(+)</text>
        <dbReference type="Rhea" id="RHEA:11532"/>
        <dbReference type="ChEBI" id="CHEBI:15377"/>
        <dbReference type="ChEBI" id="CHEBI:15379"/>
        <dbReference type="ChEBI" id="CHEBI:16240"/>
        <dbReference type="ChEBI" id="CHEBI:28938"/>
        <dbReference type="ChEBI" id="CHEBI:36655"/>
        <dbReference type="ChEBI" id="CHEBI:57305"/>
        <dbReference type="EC" id="1.4.3.19"/>
    </reaction>
</comment>
<dbReference type="RefSeq" id="WP_121249976.1">
    <property type="nucleotide sequence ID" value="NZ_RBIL01000001.1"/>
</dbReference>
<evidence type="ECO:0000256" key="5">
    <source>
        <dbReference type="ARBA" id="ARBA00050018"/>
    </source>
</evidence>
<gene>
    <name evidence="7" type="ORF">C8N24_2113</name>
</gene>
<evidence type="ECO:0000313" key="7">
    <source>
        <dbReference type="EMBL" id="RKQ92270.1"/>
    </source>
</evidence>
<name>A0A660LED0_9ACTN</name>
<dbReference type="UniPathway" id="UPA00060"/>
<dbReference type="PANTHER" id="PTHR13847:SF289">
    <property type="entry name" value="GLYCINE OXIDASE"/>
    <property type="match status" value="1"/>
</dbReference>
<evidence type="ECO:0000259" key="6">
    <source>
        <dbReference type="Pfam" id="PF01266"/>
    </source>
</evidence>
<dbReference type="SUPFAM" id="SSF51905">
    <property type="entry name" value="FAD/NAD(P)-binding domain"/>
    <property type="match status" value="1"/>
</dbReference>
<dbReference type="NCBIfam" id="TIGR02352">
    <property type="entry name" value="thiamin_ThiO"/>
    <property type="match status" value="1"/>
</dbReference>
<dbReference type="InterPro" id="IPR012727">
    <property type="entry name" value="Gly_oxidase_ThiO"/>
</dbReference>
<comment type="pathway">
    <text evidence="1">Cofactor biosynthesis; thiamine diphosphate biosynthesis.</text>
</comment>
<dbReference type="GO" id="GO:0009228">
    <property type="term" value="P:thiamine biosynthetic process"/>
    <property type="evidence" value="ECO:0007669"/>
    <property type="project" value="UniProtKB-KW"/>
</dbReference>
<dbReference type="SUPFAM" id="SSF54373">
    <property type="entry name" value="FAD-linked reductases, C-terminal domain"/>
    <property type="match status" value="1"/>
</dbReference>
<proteinExistence type="predicted"/>
<accession>A0A660LED0</accession>
<dbReference type="OrthoDB" id="3214401at2"/>
<dbReference type="InterPro" id="IPR006076">
    <property type="entry name" value="FAD-dep_OxRdtase"/>
</dbReference>
<dbReference type="EC" id="1.4.3.19" evidence="5"/>
<dbReference type="GO" id="GO:0050660">
    <property type="term" value="F:flavin adenine dinucleotide binding"/>
    <property type="evidence" value="ECO:0007669"/>
    <property type="project" value="InterPro"/>
</dbReference>
<keyword evidence="2" id="KW-0784">Thiamine biosynthesis</keyword>
<dbReference type="GO" id="GO:0043799">
    <property type="term" value="F:glycine oxidase activity"/>
    <property type="evidence" value="ECO:0007669"/>
    <property type="project" value="UniProtKB-EC"/>
</dbReference>
<comment type="caution">
    <text evidence="7">The sequence shown here is derived from an EMBL/GenBank/DDBJ whole genome shotgun (WGS) entry which is preliminary data.</text>
</comment>
<dbReference type="Proteomes" id="UP000278962">
    <property type="component" value="Unassembled WGS sequence"/>
</dbReference>
<dbReference type="Pfam" id="PF01266">
    <property type="entry name" value="DAO"/>
    <property type="match status" value="1"/>
</dbReference>
<organism evidence="7 8">
    <name type="scientific">Solirubrobacter pauli</name>
    <dbReference type="NCBI Taxonomy" id="166793"/>
    <lineage>
        <taxon>Bacteria</taxon>
        <taxon>Bacillati</taxon>
        <taxon>Actinomycetota</taxon>
        <taxon>Thermoleophilia</taxon>
        <taxon>Solirubrobacterales</taxon>
        <taxon>Solirubrobacteraceae</taxon>
        <taxon>Solirubrobacter</taxon>
    </lineage>
</organism>
<keyword evidence="8" id="KW-1185">Reference proteome</keyword>
<protein>
    <recommendedName>
        <fullName evidence="5">glycine oxidase</fullName>
        <ecNumber evidence="5">1.4.3.19</ecNumber>
    </recommendedName>
</protein>
<evidence type="ECO:0000256" key="4">
    <source>
        <dbReference type="ARBA" id="ARBA00049872"/>
    </source>
</evidence>
<evidence type="ECO:0000256" key="2">
    <source>
        <dbReference type="ARBA" id="ARBA00022977"/>
    </source>
</evidence>
<dbReference type="Gene3D" id="3.50.50.60">
    <property type="entry name" value="FAD/NAD(P)-binding domain"/>
    <property type="match status" value="1"/>
</dbReference>
<evidence type="ECO:0000313" key="8">
    <source>
        <dbReference type="Proteomes" id="UP000278962"/>
    </source>
</evidence>
<dbReference type="InterPro" id="IPR036188">
    <property type="entry name" value="FAD/NAD-bd_sf"/>
</dbReference>
<dbReference type="PANTHER" id="PTHR13847">
    <property type="entry name" value="SARCOSINE DEHYDROGENASE-RELATED"/>
    <property type="match status" value="1"/>
</dbReference>
<dbReference type="AlphaFoldDB" id="A0A660LED0"/>
<reference evidence="7 8" key="1">
    <citation type="submission" date="2018-10" db="EMBL/GenBank/DDBJ databases">
        <title>Genomic Encyclopedia of Archaeal and Bacterial Type Strains, Phase II (KMG-II): from individual species to whole genera.</title>
        <authorList>
            <person name="Goeker M."/>
        </authorList>
    </citation>
    <scope>NUCLEOTIDE SEQUENCE [LARGE SCALE GENOMIC DNA]</scope>
    <source>
        <strain evidence="7 8">DSM 14954</strain>
    </source>
</reference>
<dbReference type="EMBL" id="RBIL01000001">
    <property type="protein sequence ID" value="RKQ92270.1"/>
    <property type="molecule type" value="Genomic_DNA"/>
</dbReference>
<dbReference type="GO" id="GO:0009229">
    <property type="term" value="P:thiamine diphosphate biosynthetic process"/>
    <property type="evidence" value="ECO:0007669"/>
    <property type="project" value="UniProtKB-UniPathway"/>
</dbReference>
<evidence type="ECO:0000256" key="3">
    <source>
        <dbReference type="ARBA" id="ARBA00023002"/>
    </source>
</evidence>